<comment type="subcellular location">
    <subcellularLocation>
        <location evidence="16">Cell membrane</location>
        <topology evidence="16">Single-pass membrane protein</topology>
    </subcellularLocation>
</comment>
<dbReference type="HAMAP" id="MF_00427">
    <property type="entry name" value="NqrC"/>
    <property type="match status" value="1"/>
</dbReference>
<evidence type="ECO:0000313" key="19">
    <source>
        <dbReference type="EMBL" id="GLR64700.1"/>
    </source>
</evidence>
<evidence type="ECO:0000256" key="4">
    <source>
        <dbReference type="ARBA" id="ARBA00022553"/>
    </source>
</evidence>
<evidence type="ECO:0000256" key="9">
    <source>
        <dbReference type="ARBA" id="ARBA00022989"/>
    </source>
</evidence>
<evidence type="ECO:0000256" key="15">
    <source>
        <dbReference type="ARBA" id="ARBA00023201"/>
    </source>
</evidence>
<accession>A0ABQ6A3N1</accession>
<proteinExistence type="inferred from homology"/>
<evidence type="ECO:0000256" key="5">
    <source>
        <dbReference type="ARBA" id="ARBA00022630"/>
    </source>
</evidence>
<comment type="subunit">
    <text evidence="16 17">Composed of six subunits; NqrA, NqrB, NqrC, NqrD, NqrE and NqrF.</text>
</comment>
<evidence type="ECO:0000256" key="17">
    <source>
        <dbReference type="PIRNR" id="PIRNR009437"/>
    </source>
</evidence>
<reference evidence="20" key="1">
    <citation type="journal article" date="2019" name="Int. J. Syst. Evol. Microbiol.">
        <title>The Global Catalogue of Microorganisms (GCM) 10K type strain sequencing project: providing services to taxonomists for standard genome sequencing and annotation.</title>
        <authorList>
            <consortium name="The Broad Institute Genomics Platform"/>
            <consortium name="The Broad Institute Genome Sequencing Center for Infectious Disease"/>
            <person name="Wu L."/>
            <person name="Ma J."/>
        </authorList>
    </citation>
    <scope>NUCLEOTIDE SEQUENCE [LARGE SCALE GENOMIC DNA]</scope>
    <source>
        <strain evidence="20">NBRC 100033</strain>
    </source>
</reference>
<keyword evidence="11 16" id="KW-0915">Sodium</keyword>
<dbReference type="PIRSF" id="PIRSF009437">
    <property type="entry name" value="NQR-1_subunit_C"/>
    <property type="match status" value="1"/>
</dbReference>
<dbReference type="InterPro" id="IPR007329">
    <property type="entry name" value="FMN-bd"/>
</dbReference>
<evidence type="ECO:0000256" key="14">
    <source>
        <dbReference type="ARBA" id="ARBA00023136"/>
    </source>
</evidence>
<evidence type="ECO:0000256" key="3">
    <source>
        <dbReference type="ARBA" id="ARBA00022519"/>
    </source>
</evidence>
<sequence length="255" mass="27715">MSKSNDSISKTLTVAFILCLVCAVIVSVSAVALKPLQNANQEDFRRSNILVAAGLLDPNEVTKDRIAEEFAKIQVKVVDLRTGEFTQDVSVETYDQLRAAKDPSQSFELDEVAIGVKRLENYGLVYLVGDESNPDRIILPVRGPGLWSTLHGFLALEGDGNTIAGMGFYDHAETPGLGGEVDNPNWKAQWPGKKVYNEDTMQPLLGLSKNPDGVHEVDTLSGASLTARGVTNLLQFWVSEQAYGSFLAKFRQGGA</sequence>
<comment type="catalytic activity">
    <reaction evidence="16 17">
        <text>a ubiquinone + n Na(+)(in) + NADH + H(+) = a ubiquinol + n Na(+)(out) + NAD(+)</text>
        <dbReference type="Rhea" id="RHEA:47748"/>
        <dbReference type="Rhea" id="RHEA-COMP:9565"/>
        <dbReference type="Rhea" id="RHEA-COMP:9566"/>
        <dbReference type="ChEBI" id="CHEBI:15378"/>
        <dbReference type="ChEBI" id="CHEBI:16389"/>
        <dbReference type="ChEBI" id="CHEBI:17976"/>
        <dbReference type="ChEBI" id="CHEBI:29101"/>
        <dbReference type="ChEBI" id="CHEBI:57540"/>
        <dbReference type="ChEBI" id="CHEBI:57945"/>
        <dbReference type="EC" id="7.2.1.1"/>
    </reaction>
</comment>
<comment type="similarity">
    <text evidence="16 17">Belongs to the NqrC family.</text>
</comment>
<evidence type="ECO:0000256" key="10">
    <source>
        <dbReference type="ARBA" id="ARBA00023027"/>
    </source>
</evidence>
<name>A0ABQ6A3N1_9GAMM</name>
<dbReference type="Pfam" id="PF04205">
    <property type="entry name" value="FMN_bind"/>
    <property type="match status" value="1"/>
</dbReference>
<organism evidence="19 20">
    <name type="scientific">Marinospirillum insulare</name>
    <dbReference type="NCBI Taxonomy" id="217169"/>
    <lineage>
        <taxon>Bacteria</taxon>
        <taxon>Pseudomonadati</taxon>
        <taxon>Pseudomonadota</taxon>
        <taxon>Gammaproteobacteria</taxon>
        <taxon>Oceanospirillales</taxon>
        <taxon>Oceanospirillaceae</taxon>
        <taxon>Marinospirillum</taxon>
    </lineage>
</organism>
<keyword evidence="6 16" id="KW-0288">FMN</keyword>
<dbReference type="SMART" id="SM00900">
    <property type="entry name" value="FMN_bind"/>
    <property type="match status" value="1"/>
</dbReference>
<evidence type="ECO:0000313" key="20">
    <source>
        <dbReference type="Proteomes" id="UP001156682"/>
    </source>
</evidence>
<dbReference type="RefSeq" id="WP_027851167.1">
    <property type="nucleotide sequence ID" value="NZ_BSOR01000037.1"/>
</dbReference>
<dbReference type="PANTHER" id="PTHR37838">
    <property type="entry name" value="NA(+)-TRANSLOCATING NADH-QUINONE REDUCTASE SUBUNIT C"/>
    <property type="match status" value="1"/>
</dbReference>
<evidence type="ECO:0000256" key="16">
    <source>
        <dbReference type="HAMAP-Rule" id="MF_00427"/>
    </source>
</evidence>
<evidence type="ECO:0000256" key="7">
    <source>
        <dbReference type="ARBA" id="ARBA00022692"/>
    </source>
</evidence>
<keyword evidence="12 16" id="KW-0406">Ion transport</keyword>
<keyword evidence="3" id="KW-0997">Cell inner membrane</keyword>
<dbReference type="InterPro" id="IPR010204">
    <property type="entry name" value="NqrC"/>
</dbReference>
<comment type="caution">
    <text evidence="16">The residue potentially involved in the covalent binding of FMN is a Ser instead of a Thr.</text>
</comment>
<dbReference type="NCBIfam" id="NF003749">
    <property type="entry name" value="PRK05346.1-5"/>
    <property type="match status" value="1"/>
</dbReference>
<dbReference type="NCBIfam" id="TIGR01938">
    <property type="entry name" value="nqrC"/>
    <property type="match status" value="1"/>
</dbReference>
<keyword evidence="9 16" id="KW-1133">Transmembrane helix</keyword>
<comment type="cofactor">
    <cofactor evidence="16 17">
        <name>FMN</name>
        <dbReference type="ChEBI" id="CHEBI:58210"/>
    </cofactor>
</comment>
<gene>
    <name evidence="16 19" type="primary">nqrC</name>
    <name evidence="19" type="ORF">GCM10007878_21380</name>
</gene>
<keyword evidence="15 16" id="KW-0739">Sodium transport</keyword>
<protein>
    <recommendedName>
        <fullName evidence="16 17">Na(+)-translocating NADH-quinone reductase subunit C</fullName>
        <shortName evidence="16 17">Na(+)-NQR subunit C</shortName>
        <shortName evidence="16 17">Na(+)-translocating NQR subunit C</shortName>
        <ecNumber evidence="16 17">7.2.1.1</ecNumber>
    </recommendedName>
    <alternativeName>
        <fullName evidence="16 17">NQR complex subunit C</fullName>
    </alternativeName>
    <alternativeName>
        <fullName evidence="16 17">NQR-1 subunit C</fullName>
    </alternativeName>
</protein>
<keyword evidence="10 16" id="KW-0520">NAD</keyword>
<evidence type="ECO:0000256" key="12">
    <source>
        <dbReference type="ARBA" id="ARBA00023065"/>
    </source>
</evidence>
<evidence type="ECO:0000256" key="13">
    <source>
        <dbReference type="ARBA" id="ARBA00023075"/>
    </source>
</evidence>
<evidence type="ECO:0000256" key="11">
    <source>
        <dbReference type="ARBA" id="ARBA00023053"/>
    </source>
</evidence>
<evidence type="ECO:0000256" key="6">
    <source>
        <dbReference type="ARBA" id="ARBA00022643"/>
    </source>
</evidence>
<dbReference type="EMBL" id="BSOR01000037">
    <property type="protein sequence ID" value="GLR64700.1"/>
    <property type="molecule type" value="Genomic_DNA"/>
</dbReference>
<evidence type="ECO:0000256" key="8">
    <source>
        <dbReference type="ARBA" id="ARBA00022967"/>
    </source>
</evidence>
<comment type="caution">
    <text evidence="19">The sequence shown here is derived from an EMBL/GenBank/DDBJ whole genome shotgun (WGS) entry which is preliminary data.</text>
</comment>
<comment type="caution">
    <text evidence="16">Lacks conserved residue(s) required for the propagation of feature annotation.</text>
</comment>
<keyword evidence="2 16" id="KW-1003">Cell membrane</keyword>
<dbReference type="Proteomes" id="UP001156682">
    <property type="component" value="Unassembled WGS sequence"/>
</dbReference>
<keyword evidence="7 16" id="KW-0812">Transmembrane</keyword>
<keyword evidence="14 16" id="KW-0472">Membrane</keyword>
<evidence type="ECO:0000256" key="1">
    <source>
        <dbReference type="ARBA" id="ARBA00022448"/>
    </source>
</evidence>
<dbReference type="PANTHER" id="PTHR37838:SF1">
    <property type="entry name" value="NA(+)-TRANSLOCATING NADH-QUINONE REDUCTASE SUBUNIT C"/>
    <property type="match status" value="1"/>
</dbReference>
<keyword evidence="8 16" id="KW-1278">Translocase</keyword>
<evidence type="ECO:0000256" key="2">
    <source>
        <dbReference type="ARBA" id="ARBA00022475"/>
    </source>
</evidence>
<evidence type="ECO:0000259" key="18">
    <source>
        <dbReference type="SMART" id="SM00900"/>
    </source>
</evidence>
<keyword evidence="5 16" id="KW-0285">Flavoprotein</keyword>
<keyword evidence="4 16" id="KW-0597">Phosphoprotein</keyword>
<keyword evidence="1 16" id="KW-0813">Transport</keyword>
<feature type="modified residue" description="FMN phosphoryl serine" evidence="16">
    <location>
        <position position="224"/>
    </location>
</feature>
<keyword evidence="20" id="KW-1185">Reference proteome</keyword>
<feature type="domain" description="FMN-binding" evidence="18">
    <location>
        <begin position="145"/>
        <end position="241"/>
    </location>
</feature>
<comment type="function">
    <text evidence="16">NQR complex catalyzes the reduction of ubiquinone-1 to ubiquinol by two successive reactions, coupled with the transport of Na(+) ions from the cytoplasm to the periplasm. NqrA to NqrE are probably involved in the second step, the conversion of ubisemiquinone to ubiquinol.</text>
</comment>
<dbReference type="EC" id="7.2.1.1" evidence="16 17"/>
<keyword evidence="13 16" id="KW-0830">Ubiquinone</keyword>